<organism evidence="2 3">
    <name type="scientific">Fictibacillus barbaricus</name>
    <dbReference type="NCBI Taxonomy" id="182136"/>
    <lineage>
        <taxon>Bacteria</taxon>
        <taxon>Bacillati</taxon>
        <taxon>Bacillota</taxon>
        <taxon>Bacilli</taxon>
        <taxon>Bacillales</taxon>
        <taxon>Fictibacillaceae</taxon>
        <taxon>Fictibacillus</taxon>
    </lineage>
</organism>
<dbReference type="EMBL" id="JAVDWA010000001">
    <property type="protein sequence ID" value="MDR7071739.1"/>
    <property type="molecule type" value="Genomic_DNA"/>
</dbReference>
<evidence type="ECO:0008006" key="4">
    <source>
        <dbReference type="Google" id="ProtNLM"/>
    </source>
</evidence>
<proteinExistence type="predicted"/>
<sequence length="34" mass="3757">MLDIYMALTLAASFVIFTGFIKWCDTVVGSGEEK</sequence>
<comment type="caution">
    <text evidence="2">The sequence shown here is derived from an EMBL/GenBank/DDBJ whole genome shotgun (WGS) entry which is preliminary data.</text>
</comment>
<dbReference type="Proteomes" id="UP001258181">
    <property type="component" value="Unassembled WGS sequence"/>
</dbReference>
<accession>A0ABU1TX33</accession>
<feature type="transmembrane region" description="Helical" evidence="1">
    <location>
        <begin position="6"/>
        <end position="24"/>
    </location>
</feature>
<keyword evidence="1" id="KW-0812">Transmembrane</keyword>
<evidence type="ECO:0000313" key="3">
    <source>
        <dbReference type="Proteomes" id="UP001258181"/>
    </source>
</evidence>
<evidence type="ECO:0000256" key="1">
    <source>
        <dbReference type="SAM" id="Phobius"/>
    </source>
</evidence>
<reference evidence="2 3" key="1">
    <citation type="submission" date="2023-07" db="EMBL/GenBank/DDBJ databases">
        <title>Sorghum-associated microbial communities from plants grown in Nebraska, USA.</title>
        <authorList>
            <person name="Schachtman D."/>
        </authorList>
    </citation>
    <scope>NUCLEOTIDE SEQUENCE [LARGE SCALE GENOMIC DNA]</scope>
    <source>
        <strain evidence="2 3">BE211</strain>
    </source>
</reference>
<keyword evidence="1" id="KW-0472">Membrane</keyword>
<name>A0ABU1TX33_9BACL</name>
<keyword evidence="3" id="KW-1185">Reference proteome</keyword>
<gene>
    <name evidence="2" type="ORF">J2X07_000714</name>
</gene>
<keyword evidence="1" id="KW-1133">Transmembrane helix</keyword>
<evidence type="ECO:0000313" key="2">
    <source>
        <dbReference type="EMBL" id="MDR7071739.1"/>
    </source>
</evidence>
<protein>
    <recommendedName>
        <fullName evidence="4">TMhelix containing protein</fullName>
    </recommendedName>
</protein>